<dbReference type="RefSeq" id="WP_190037657.1">
    <property type="nucleotide sequence ID" value="NZ_BMWD01000018.1"/>
</dbReference>
<sequence>MTDGHGELRARLRDAAASYDPDRARILARLERGRAGPHDVGRSGARRPAAGWFRVVAATAAVAGVLALGGYAVASAVRGDGGADGTVAAPPAPDLPARGTARGGAPGSPDPAKSSHPAARSNPPSSAATGPVGPAATPPAAGTGSEDGPLRSDGSVDPHSNDYWAQSEVTLRTEERLTALTVVLRVGQTGGVTPAGAWRSAPEEDFTLDVAERDGFLVYTWVLRPGRTVRPGEWVFAGQYDHDRGGRDAGGDRYWAGARAGGEQLGVAGDFTP</sequence>
<protein>
    <submittedName>
        <fullName evidence="3">Uncharacterized protein</fullName>
    </submittedName>
</protein>
<evidence type="ECO:0000256" key="1">
    <source>
        <dbReference type="SAM" id="MobiDB-lite"/>
    </source>
</evidence>
<dbReference type="EMBL" id="BMWD01000018">
    <property type="protein sequence ID" value="GGX75167.1"/>
    <property type="molecule type" value="Genomic_DNA"/>
</dbReference>
<reference evidence="3" key="1">
    <citation type="journal article" date="2014" name="Int. J. Syst. Evol. Microbiol.">
        <title>Complete genome sequence of Corynebacterium casei LMG S-19264T (=DSM 44701T), isolated from a smear-ripened cheese.</title>
        <authorList>
            <consortium name="US DOE Joint Genome Institute (JGI-PGF)"/>
            <person name="Walter F."/>
            <person name="Albersmeier A."/>
            <person name="Kalinowski J."/>
            <person name="Ruckert C."/>
        </authorList>
    </citation>
    <scope>NUCLEOTIDE SEQUENCE</scope>
    <source>
        <strain evidence="3">JCM 4956</strain>
    </source>
</reference>
<dbReference type="AlphaFoldDB" id="A0A918KVH3"/>
<keyword evidence="2" id="KW-0472">Membrane</keyword>
<keyword evidence="2" id="KW-1133">Transmembrane helix</keyword>
<keyword evidence="2" id="KW-0812">Transmembrane</keyword>
<feature type="compositionally biased region" description="Low complexity" evidence="1">
    <location>
        <begin position="114"/>
        <end position="144"/>
    </location>
</feature>
<feature type="transmembrane region" description="Helical" evidence="2">
    <location>
        <begin position="52"/>
        <end position="74"/>
    </location>
</feature>
<dbReference type="Proteomes" id="UP000645555">
    <property type="component" value="Unassembled WGS sequence"/>
</dbReference>
<evidence type="ECO:0000313" key="4">
    <source>
        <dbReference type="Proteomes" id="UP000645555"/>
    </source>
</evidence>
<keyword evidence="4" id="KW-1185">Reference proteome</keyword>
<gene>
    <name evidence="3" type="ORF">GCM10010515_48430</name>
</gene>
<feature type="compositionally biased region" description="Basic and acidic residues" evidence="1">
    <location>
        <begin position="148"/>
        <end position="160"/>
    </location>
</feature>
<reference evidence="3" key="2">
    <citation type="submission" date="2020-09" db="EMBL/GenBank/DDBJ databases">
        <authorList>
            <person name="Sun Q."/>
            <person name="Ohkuma M."/>
        </authorList>
    </citation>
    <scope>NUCLEOTIDE SEQUENCE</scope>
    <source>
        <strain evidence="3">JCM 4956</strain>
    </source>
</reference>
<evidence type="ECO:0000256" key="2">
    <source>
        <dbReference type="SAM" id="Phobius"/>
    </source>
</evidence>
<accession>A0A918KVH3</accession>
<proteinExistence type="predicted"/>
<comment type="caution">
    <text evidence="3">The sequence shown here is derived from an EMBL/GenBank/DDBJ whole genome shotgun (WGS) entry which is preliminary data.</text>
</comment>
<organism evidence="3 4">
    <name type="scientific">Streptomyces fructofermentans</name>
    <dbReference type="NCBI Taxonomy" id="152141"/>
    <lineage>
        <taxon>Bacteria</taxon>
        <taxon>Bacillati</taxon>
        <taxon>Actinomycetota</taxon>
        <taxon>Actinomycetes</taxon>
        <taxon>Kitasatosporales</taxon>
        <taxon>Streptomycetaceae</taxon>
        <taxon>Streptomyces</taxon>
    </lineage>
</organism>
<evidence type="ECO:0000313" key="3">
    <source>
        <dbReference type="EMBL" id="GGX75167.1"/>
    </source>
</evidence>
<name>A0A918KVH3_9ACTN</name>
<feature type="region of interest" description="Disordered" evidence="1">
    <location>
        <begin position="85"/>
        <end position="161"/>
    </location>
</feature>